<dbReference type="PROSITE" id="PS51171">
    <property type="entry name" value="PREPHENATE_DEHYDR_3"/>
    <property type="match status" value="1"/>
</dbReference>
<dbReference type="GO" id="GO:0005737">
    <property type="term" value="C:cytoplasm"/>
    <property type="evidence" value="ECO:0007669"/>
    <property type="project" value="TreeGrafter"/>
</dbReference>
<dbReference type="CDD" id="cd04905">
    <property type="entry name" value="ACT_CM-PDT"/>
    <property type="match status" value="1"/>
</dbReference>
<feature type="domain" description="ACT" evidence="8">
    <location>
        <begin position="209"/>
        <end position="284"/>
    </location>
</feature>
<reference evidence="9" key="1">
    <citation type="submission" date="2022-03" db="EMBL/GenBank/DDBJ databases">
        <authorList>
            <person name="Legras J.-L."/>
            <person name="Devillers H."/>
            <person name="Grondin C."/>
        </authorList>
    </citation>
    <scope>NUCLEOTIDE SEQUENCE</scope>
    <source>
        <strain evidence="9">CLIB 1423</strain>
    </source>
</reference>
<evidence type="ECO:0000256" key="5">
    <source>
        <dbReference type="ARBA" id="ARBA00023222"/>
    </source>
</evidence>
<dbReference type="NCBIfam" id="NF008865">
    <property type="entry name" value="PRK11898.1"/>
    <property type="match status" value="1"/>
</dbReference>
<dbReference type="SUPFAM" id="SSF55021">
    <property type="entry name" value="ACT-like"/>
    <property type="match status" value="1"/>
</dbReference>
<dbReference type="AlphaFoldDB" id="A0A9P0QN62"/>
<dbReference type="InterPro" id="IPR018528">
    <property type="entry name" value="Preph_deHydtase_CS"/>
</dbReference>
<keyword evidence="4" id="KW-0057">Aromatic amino acid biosynthesis</keyword>
<dbReference type="InterPro" id="IPR045865">
    <property type="entry name" value="ACT-like_dom_sf"/>
</dbReference>
<evidence type="ECO:0000256" key="3">
    <source>
        <dbReference type="ARBA" id="ARBA00022605"/>
    </source>
</evidence>
<keyword evidence="3" id="KW-0028">Amino-acid biosynthesis</keyword>
<dbReference type="Proteomes" id="UP000837801">
    <property type="component" value="Unassembled WGS sequence"/>
</dbReference>
<evidence type="ECO:0000259" key="8">
    <source>
        <dbReference type="PROSITE" id="PS51671"/>
    </source>
</evidence>
<keyword evidence="5" id="KW-0584">Phenylalanine biosynthesis</keyword>
<dbReference type="InterPro" id="IPR008242">
    <property type="entry name" value="Chor_mutase/pphenate_deHydtase"/>
</dbReference>
<dbReference type="EC" id="4.2.1.51" evidence="2"/>
<dbReference type="InterPro" id="IPR002912">
    <property type="entry name" value="ACT_dom"/>
</dbReference>
<proteinExistence type="predicted"/>
<dbReference type="OrthoDB" id="983542at2759"/>
<dbReference type="PANTHER" id="PTHR21022">
    <property type="entry name" value="PREPHENATE DEHYDRATASE P PROTEIN"/>
    <property type="match status" value="1"/>
</dbReference>
<dbReference type="InterPro" id="IPR001086">
    <property type="entry name" value="Preph_deHydtase"/>
</dbReference>
<evidence type="ECO:0000256" key="4">
    <source>
        <dbReference type="ARBA" id="ARBA00023141"/>
    </source>
</evidence>
<evidence type="ECO:0000256" key="2">
    <source>
        <dbReference type="ARBA" id="ARBA00013147"/>
    </source>
</evidence>
<dbReference type="GO" id="GO:0004664">
    <property type="term" value="F:prephenate dehydratase activity"/>
    <property type="evidence" value="ECO:0007669"/>
    <property type="project" value="UniProtKB-EC"/>
</dbReference>
<dbReference type="GO" id="GO:0009094">
    <property type="term" value="P:L-phenylalanine biosynthetic process"/>
    <property type="evidence" value="ECO:0007669"/>
    <property type="project" value="UniProtKB-KW"/>
</dbReference>
<dbReference type="PANTHER" id="PTHR21022:SF19">
    <property type="entry name" value="PREPHENATE DEHYDRATASE-RELATED"/>
    <property type="match status" value="1"/>
</dbReference>
<comment type="pathway">
    <text evidence="1">Amino-acid biosynthesis; L-phenylalanine biosynthesis; phenylpyruvate from prephenate: step 1/1.</text>
</comment>
<dbReference type="SUPFAM" id="SSF53850">
    <property type="entry name" value="Periplasmic binding protein-like II"/>
    <property type="match status" value="1"/>
</dbReference>
<dbReference type="Pfam" id="PF00800">
    <property type="entry name" value="PDT"/>
    <property type="match status" value="1"/>
</dbReference>
<dbReference type="PROSITE" id="PS00857">
    <property type="entry name" value="PREPHENATE_DEHYDR_1"/>
    <property type="match status" value="1"/>
</dbReference>
<evidence type="ECO:0000259" key="7">
    <source>
        <dbReference type="PROSITE" id="PS51171"/>
    </source>
</evidence>
<dbReference type="Gene3D" id="3.40.190.10">
    <property type="entry name" value="Periplasmic binding protein-like II"/>
    <property type="match status" value="2"/>
</dbReference>
<organism evidence="9 10">
    <name type="scientific">[Candida] railenensis</name>
    <dbReference type="NCBI Taxonomy" id="45579"/>
    <lineage>
        <taxon>Eukaryota</taxon>
        <taxon>Fungi</taxon>
        <taxon>Dikarya</taxon>
        <taxon>Ascomycota</taxon>
        <taxon>Saccharomycotina</taxon>
        <taxon>Pichiomycetes</taxon>
        <taxon>Debaryomycetaceae</taxon>
        <taxon>Kurtzmaniella</taxon>
    </lineage>
</organism>
<dbReference type="Gene3D" id="3.30.70.260">
    <property type="match status" value="1"/>
</dbReference>
<keyword evidence="6" id="KW-0456">Lyase</keyword>
<protein>
    <recommendedName>
        <fullName evidence="2">prephenate dehydratase</fullName>
        <ecNumber evidence="2">4.2.1.51</ecNumber>
    </recommendedName>
</protein>
<sequence length="294" mass="33292">MSLKVAYLGPQGTYTYQATVQQFPDEKVDVHPQKAIADCFQALHDRRVDYAVVPFENSTNGQVVYTYDLLRDWFSKSDCQFQIVGEQFVSINHYVLSRAKSLDQVTKIYSHPQVWGQVTSFTKKHLAGSRIVQVDCSSTSRAAELVYQDDTNTTACISSKLSADIYKLPVMYPNVEDIANNTTRFLVLGYEKPPPSSTEDKDQKYITSVLFTLNHNDPGALCTALDILRRHGIDMTSINSRPSHLKQWQYVFFVEMQGCIERDANVRAGLTELGENCSLTVLGSFERNWRYNGA</sequence>
<evidence type="ECO:0000313" key="10">
    <source>
        <dbReference type="Proteomes" id="UP000837801"/>
    </source>
</evidence>
<dbReference type="CDD" id="cd13532">
    <property type="entry name" value="PBP2_PDT_like"/>
    <property type="match status" value="1"/>
</dbReference>
<comment type="caution">
    <text evidence="9">The sequence shown here is derived from an EMBL/GenBank/DDBJ whole genome shotgun (WGS) entry which is preliminary data.</text>
</comment>
<feature type="domain" description="Prephenate dehydratase" evidence="7">
    <location>
        <begin position="4"/>
        <end position="190"/>
    </location>
</feature>
<accession>A0A9P0QN62</accession>
<dbReference type="PIRSF" id="PIRSF001500">
    <property type="entry name" value="Chor_mut_pdt_Ppr"/>
    <property type="match status" value="1"/>
</dbReference>
<keyword evidence="10" id="KW-1185">Reference proteome</keyword>
<evidence type="ECO:0000256" key="6">
    <source>
        <dbReference type="ARBA" id="ARBA00023239"/>
    </source>
</evidence>
<evidence type="ECO:0000256" key="1">
    <source>
        <dbReference type="ARBA" id="ARBA00004741"/>
    </source>
</evidence>
<gene>
    <name evidence="9" type="ORF">CLIB1423_06S03686</name>
</gene>
<evidence type="ECO:0000313" key="9">
    <source>
        <dbReference type="EMBL" id="CAH2352318.1"/>
    </source>
</evidence>
<dbReference type="Pfam" id="PF01842">
    <property type="entry name" value="ACT"/>
    <property type="match status" value="1"/>
</dbReference>
<dbReference type="PROSITE" id="PS51671">
    <property type="entry name" value="ACT"/>
    <property type="match status" value="1"/>
</dbReference>
<name>A0A9P0QN62_9ASCO</name>
<dbReference type="EMBL" id="CAKXYY010000006">
    <property type="protein sequence ID" value="CAH2352318.1"/>
    <property type="molecule type" value="Genomic_DNA"/>
</dbReference>